<dbReference type="EMBL" id="JBBHLL010000152">
    <property type="protein sequence ID" value="KAK7812424.1"/>
    <property type="molecule type" value="Genomic_DNA"/>
</dbReference>
<sequence length="156" mass="17955">MVGFFRASRNSVRAPHVVRPQRKKRQLNKTIQMQRLNKHLGIFDDGHSSQGRDVCHRHELYVSFQDLGWLDWVIAPQGYSAYYCAGECNYPLGHRMNSTNHATMQALIHLMKPEVIPKVCCVPTELSAISVLYYDRSNNVILRKERNMVVQACGCH</sequence>
<keyword evidence="10" id="KW-1185">Reference proteome</keyword>
<dbReference type="Proteomes" id="UP001488838">
    <property type="component" value="Unassembled WGS sequence"/>
</dbReference>
<evidence type="ECO:0000259" key="8">
    <source>
        <dbReference type="PROSITE" id="PS51362"/>
    </source>
</evidence>
<reference evidence="9 10" key="1">
    <citation type="journal article" date="2023" name="bioRxiv">
        <title>Conserved and derived expression patterns and positive selection on dental genes reveal complex evolutionary context of ever-growing rodent molars.</title>
        <authorList>
            <person name="Calamari Z.T."/>
            <person name="Song A."/>
            <person name="Cohen E."/>
            <person name="Akter M."/>
            <person name="Roy R.D."/>
            <person name="Hallikas O."/>
            <person name="Christensen M.M."/>
            <person name="Li P."/>
            <person name="Marangoni P."/>
            <person name="Jernvall J."/>
            <person name="Klein O.D."/>
        </authorList>
    </citation>
    <scope>NUCLEOTIDE SEQUENCE [LARGE SCALE GENOMIC DNA]</scope>
    <source>
        <strain evidence="9">V071</strain>
    </source>
</reference>
<dbReference type="PANTHER" id="PTHR11848">
    <property type="entry name" value="TGF-BETA FAMILY"/>
    <property type="match status" value="1"/>
</dbReference>
<dbReference type="InterPro" id="IPR015615">
    <property type="entry name" value="TGF-beta-rel"/>
</dbReference>
<organism evidence="9 10">
    <name type="scientific">Myodes glareolus</name>
    <name type="common">Bank vole</name>
    <name type="synonym">Clethrionomys glareolus</name>
    <dbReference type="NCBI Taxonomy" id="447135"/>
    <lineage>
        <taxon>Eukaryota</taxon>
        <taxon>Metazoa</taxon>
        <taxon>Chordata</taxon>
        <taxon>Craniata</taxon>
        <taxon>Vertebrata</taxon>
        <taxon>Euteleostomi</taxon>
        <taxon>Mammalia</taxon>
        <taxon>Eutheria</taxon>
        <taxon>Euarchontoglires</taxon>
        <taxon>Glires</taxon>
        <taxon>Rodentia</taxon>
        <taxon>Myomorpha</taxon>
        <taxon>Muroidea</taxon>
        <taxon>Cricetidae</taxon>
        <taxon>Arvicolinae</taxon>
        <taxon>Myodes</taxon>
    </lineage>
</organism>
<dbReference type="Gene3D" id="2.10.90.10">
    <property type="entry name" value="Cystine-knot cytokines"/>
    <property type="match status" value="1"/>
</dbReference>
<comment type="subcellular location">
    <subcellularLocation>
        <location evidence="1">Secreted</location>
    </subcellularLocation>
</comment>
<dbReference type="GO" id="GO:0005125">
    <property type="term" value="F:cytokine activity"/>
    <property type="evidence" value="ECO:0007669"/>
    <property type="project" value="TreeGrafter"/>
</dbReference>
<dbReference type="AlphaFoldDB" id="A0AAW0IDR0"/>
<dbReference type="PRINTS" id="PR00669">
    <property type="entry name" value="INHIBINA"/>
</dbReference>
<dbReference type="GO" id="GO:0008083">
    <property type="term" value="F:growth factor activity"/>
    <property type="evidence" value="ECO:0007669"/>
    <property type="project" value="UniProtKB-KW"/>
</dbReference>
<gene>
    <name evidence="9" type="ORF">U0070_001522</name>
</gene>
<dbReference type="GO" id="GO:0005615">
    <property type="term" value="C:extracellular space"/>
    <property type="evidence" value="ECO:0007669"/>
    <property type="project" value="TreeGrafter"/>
</dbReference>
<dbReference type="FunFam" id="2.10.90.10:FF:000020">
    <property type="entry name" value="bone morphogenetic protein 8B"/>
    <property type="match status" value="1"/>
</dbReference>
<evidence type="ECO:0000313" key="10">
    <source>
        <dbReference type="Proteomes" id="UP001488838"/>
    </source>
</evidence>
<dbReference type="InterPro" id="IPR017948">
    <property type="entry name" value="TGFb_CS"/>
</dbReference>
<keyword evidence="6" id="KW-0325">Glycoprotein</keyword>
<evidence type="ECO:0000256" key="7">
    <source>
        <dbReference type="RuleBase" id="RU000354"/>
    </source>
</evidence>
<evidence type="ECO:0000256" key="2">
    <source>
        <dbReference type="ARBA" id="ARBA00006656"/>
    </source>
</evidence>
<dbReference type="PANTHER" id="PTHR11848:SF132">
    <property type="entry name" value="BONE MORPHOGENETIC PROTEIN 8B"/>
    <property type="match status" value="1"/>
</dbReference>
<evidence type="ECO:0000256" key="6">
    <source>
        <dbReference type="ARBA" id="ARBA00023180"/>
    </source>
</evidence>
<protein>
    <recommendedName>
        <fullName evidence="8">TGF-beta family profile domain-containing protein</fullName>
    </recommendedName>
</protein>
<evidence type="ECO:0000256" key="1">
    <source>
        <dbReference type="ARBA" id="ARBA00004613"/>
    </source>
</evidence>
<name>A0AAW0IDR0_MYOGA</name>
<dbReference type="InterPro" id="IPR029034">
    <property type="entry name" value="Cystine-knot_cytokine"/>
</dbReference>
<comment type="caution">
    <text evidence="9">The sequence shown here is derived from an EMBL/GenBank/DDBJ whole genome shotgun (WGS) entry which is preliminary data.</text>
</comment>
<proteinExistence type="inferred from homology"/>
<dbReference type="Pfam" id="PF00019">
    <property type="entry name" value="TGF_beta"/>
    <property type="match status" value="1"/>
</dbReference>
<evidence type="ECO:0000256" key="5">
    <source>
        <dbReference type="ARBA" id="ARBA00023157"/>
    </source>
</evidence>
<dbReference type="SUPFAM" id="SSF57501">
    <property type="entry name" value="Cystine-knot cytokines"/>
    <property type="match status" value="1"/>
</dbReference>
<keyword evidence="4 7" id="KW-0339">Growth factor</keyword>
<evidence type="ECO:0000256" key="4">
    <source>
        <dbReference type="ARBA" id="ARBA00023030"/>
    </source>
</evidence>
<keyword evidence="5" id="KW-1015">Disulfide bond</keyword>
<dbReference type="PROSITE" id="PS00250">
    <property type="entry name" value="TGF_BETA_1"/>
    <property type="match status" value="1"/>
</dbReference>
<dbReference type="InterPro" id="IPR001839">
    <property type="entry name" value="TGF-b_C"/>
</dbReference>
<accession>A0AAW0IDR0</accession>
<dbReference type="SMART" id="SM00204">
    <property type="entry name" value="TGFB"/>
    <property type="match status" value="1"/>
</dbReference>
<evidence type="ECO:0000256" key="3">
    <source>
        <dbReference type="ARBA" id="ARBA00022525"/>
    </source>
</evidence>
<evidence type="ECO:0000313" key="9">
    <source>
        <dbReference type="EMBL" id="KAK7812424.1"/>
    </source>
</evidence>
<keyword evidence="3" id="KW-0964">Secreted</keyword>
<feature type="domain" description="TGF-beta family profile" evidence="8">
    <location>
        <begin position="22"/>
        <end position="156"/>
    </location>
</feature>
<dbReference type="PROSITE" id="PS51362">
    <property type="entry name" value="TGF_BETA_2"/>
    <property type="match status" value="1"/>
</dbReference>
<comment type="similarity">
    <text evidence="2 7">Belongs to the TGF-beta family.</text>
</comment>